<dbReference type="PROSITE" id="PS51272">
    <property type="entry name" value="SLH"/>
    <property type="match status" value="3"/>
</dbReference>
<dbReference type="InterPro" id="IPR035940">
    <property type="entry name" value="CAP_sf"/>
</dbReference>
<dbReference type="InterPro" id="IPR001119">
    <property type="entry name" value="SLH_dom"/>
</dbReference>
<feature type="domain" description="SLH" evidence="1">
    <location>
        <begin position="150"/>
        <end position="213"/>
    </location>
</feature>
<dbReference type="Pfam" id="PF00395">
    <property type="entry name" value="SLH"/>
    <property type="match status" value="3"/>
</dbReference>
<dbReference type="PANTHER" id="PTHR43308:SF5">
    <property type="entry name" value="S-LAYER PROTEIN _ PEPTIDOGLYCAN ENDO-BETA-N-ACETYLGLUCOSAMINIDASE"/>
    <property type="match status" value="1"/>
</dbReference>
<dbReference type="OrthoDB" id="9783944at2"/>
<organism evidence="2 3">
    <name type="scientific">Ureibacillus terrenus</name>
    <dbReference type="NCBI Taxonomy" id="118246"/>
    <lineage>
        <taxon>Bacteria</taxon>
        <taxon>Bacillati</taxon>
        <taxon>Bacillota</taxon>
        <taxon>Bacilli</taxon>
        <taxon>Bacillales</taxon>
        <taxon>Caryophanaceae</taxon>
        <taxon>Ureibacillus</taxon>
    </lineage>
</organism>
<protein>
    <submittedName>
        <fullName evidence="2">S-layer protein</fullName>
    </submittedName>
</protein>
<reference evidence="2 3" key="1">
    <citation type="submission" date="2019-06" db="EMBL/GenBank/DDBJ databases">
        <title>Genome sequence of Ureibacillus terrenus.</title>
        <authorList>
            <person name="Maclea K.S."/>
            <person name="Simoes M."/>
        </authorList>
    </citation>
    <scope>NUCLEOTIDE SEQUENCE [LARGE SCALE GENOMIC DNA]</scope>
    <source>
        <strain evidence="2 3">ATCC BAA-384</strain>
    </source>
</reference>
<dbReference type="InterPro" id="IPR014044">
    <property type="entry name" value="CAP_dom"/>
</dbReference>
<evidence type="ECO:0000259" key="1">
    <source>
        <dbReference type="PROSITE" id="PS51272"/>
    </source>
</evidence>
<keyword evidence="3" id="KW-1185">Reference proteome</keyword>
<proteinExistence type="predicted"/>
<dbReference type="InterPro" id="IPR051465">
    <property type="entry name" value="Cell_Envelope_Struct_Comp"/>
</dbReference>
<dbReference type="CDD" id="cd05379">
    <property type="entry name" value="CAP_bacterial"/>
    <property type="match status" value="1"/>
</dbReference>
<evidence type="ECO:0000313" key="3">
    <source>
        <dbReference type="Proteomes" id="UP000315753"/>
    </source>
</evidence>
<feature type="domain" description="SLH" evidence="1">
    <location>
        <begin position="94"/>
        <end position="148"/>
    </location>
</feature>
<comment type="caution">
    <text evidence="2">The sequence shown here is derived from an EMBL/GenBank/DDBJ whole genome shotgun (WGS) entry which is preliminary data.</text>
</comment>
<dbReference type="EMBL" id="VIGD01000005">
    <property type="protein sequence ID" value="TQE91446.1"/>
    <property type="molecule type" value="Genomic_DNA"/>
</dbReference>
<dbReference type="RefSeq" id="WP_141601761.1">
    <property type="nucleotide sequence ID" value="NZ_VIGD01000005.1"/>
</dbReference>
<dbReference type="Pfam" id="PF00188">
    <property type="entry name" value="CAP"/>
    <property type="match status" value="1"/>
</dbReference>
<dbReference type="PANTHER" id="PTHR43308">
    <property type="entry name" value="OUTER MEMBRANE PROTEIN ALPHA-RELATED"/>
    <property type="match status" value="1"/>
</dbReference>
<dbReference type="SUPFAM" id="SSF55797">
    <property type="entry name" value="PR-1-like"/>
    <property type="match status" value="1"/>
</dbReference>
<name>A0A540V3W9_9BACL</name>
<dbReference type="Gene3D" id="3.40.33.10">
    <property type="entry name" value="CAP"/>
    <property type="match status" value="1"/>
</dbReference>
<evidence type="ECO:0000313" key="2">
    <source>
        <dbReference type="EMBL" id="TQE91446.1"/>
    </source>
</evidence>
<sequence length="357" mass="40331">MKRKIIIIAAYIFLLSGIFLNGEAAAAGGSKLPYKDIDSNFWAAEFIVSLTNKGYLSGFPDGTFRPNQPITRGETAGVIAKSLGISLESNFKLKAKDVPTSHKYYKEIRKLAELGVVQNNEYFRPEEPLSRAQVAKMIALAYGVKVDSVNKTVFKDYPKDFWAKDYVESLADVGIIKGTSPTKFSPNQSVTRAQLAALVWRGIEFKGKVKSHQLIYDYLSKHYISTVNTAVNWTNETIRLVNEQRKKAGIPQVKEDPALTQLAIIKAQDMIQWKYFDHYSPYYGYPWDMANVFDYGFTRLGENLGRYFTRPKDAVDAWMASPSHKDNMLKPVYTHIGVGIKADAKGNYYWVLLLSSK</sequence>
<accession>A0A540V3W9</accession>
<dbReference type="AlphaFoldDB" id="A0A540V3W9"/>
<dbReference type="Proteomes" id="UP000315753">
    <property type="component" value="Unassembled WGS sequence"/>
</dbReference>
<gene>
    <name evidence="2" type="ORF">FKZ59_05575</name>
</gene>
<feature type="domain" description="SLH" evidence="1">
    <location>
        <begin position="30"/>
        <end position="93"/>
    </location>
</feature>